<evidence type="ECO:0000313" key="12">
    <source>
        <dbReference type="EMBL" id="MBB2193805.1"/>
    </source>
</evidence>
<dbReference type="EMBL" id="JABEQO010000009">
    <property type="protein sequence ID" value="MBB2164669.1"/>
    <property type="molecule type" value="Genomic_DNA"/>
</dbReference>
<feature type="coiled-coil region" evidence="5">
    <location>
        <begin position="321"/>
        <end position="381"/>
    </location>
</feature>
<dbReference type="InterPro" id="IPR046818">
    <property type="entry name" value="MmeI_C"/>
</dbReference>
<dbReference type="Pfam" id="PF20473">
    <property type="entry name" value="MmeI_Mtase"/>
    <property type="match status" value="1"/>
</dbReference>
<dbReference type="Pfam" id="PF20467">
    <property type="entry name" value="MmeI_C"/>
    <property type="match status" value="1"/>
</dbReference>
<keyword evidence="3 11" id="KW-0808">Transferase</keyword>
<evidence type="ECO:0000256" key="5">
    <source>
        <dbReference type="SAM" id="Coils"/>
    </source>
</evidence>
<evidence type="ECO:0000256" key="1">
    <source>
        <dbReference type="ARBA" id="ARBA00011900"/>
    </source>
</evidence>
<dbReference type="RefSeq" id="WP_182973772.1">
    <property type="nucleotide sequence ID" value="NZ_JABEQN010000009.1"/>
</dbReference>
<feature type="domain" description="MmeI-like target recognition" evidence="8">
    <location>
        <begin position="632"/>
        <end position="836"/>
    </location>
</feature>
<gene>
    <name evidence="12" type="ORF">HLH25_09135</name>
    <name evidence="11" type="ORF">HLH26_08955</name>
</gene>
<dbReference type="PANTHER" id="PTHR33841:SF1">
    <property type="entry name" value="DNA METHYLTRANSFERASE A"/>
    <property type="match status" value="1"/>
</dbReference>
<proteinExistence type="predicted"/>
<accession>A0A7W4NSJ0</accession>
<dbReference type="EC" id="2.1.1.72" evidence="1"/>
<keyword evidence="5" id="KW-0175">Coiled coil</keyword>
<dbReference type="InterPro" id="IPR046817">
    <property type="entry name" value="MmeI_N"/>
</dbReference>
<evidence type="ECO:0000259" key="6">
    <source>
        <dbReference type="Pfam" id="PF20464"/>
    </source>
</evidence>
<dbReference type="InterPro" id="IPR046819">
    <property type="entry name" value="MmeI_hel"/>
</dbReference>
<dbReference type="InterPro" id="IPR046816">
    <property type="entry name" value="MmeI_Mtase"/>
</dbReference>
<feature type="domain" description="MmeI-like C-terminal" evidence="9">
    <location>
        <begin position="838"/>
        <end position="915"/>
    </location>
</feature>
<dbReference type="Proteomes" id="UP000540490">
    <property type="component" value="Unassembled WGS sequence"/>
</dbReference>
<feature type="domain" description="MmeI-like N-terminal" evidence="6">
    <location>
        <begin position="1"/>
        <end position="162"/>
    </location>
</feature>
<evidence type="ECO:0000259" key="7">
    <source>
        <dbReference type="Pfam" id="PF20465"/>
    </source>
</evidence>
<evidence type="ECO:0000256" key="4">
    <source>
        <dbReference type="ARBA" id="ARBA00047942"/>
    </source>
</evidence>
<sequence>MNAVEIEEAVSALAEQPFDAEEFPYLFLLAFGNKDTTIKRLRAAKGSTNASDIPGAVLQRNNIHIATCQPGEVTRTLTALRDSPATSKAKAKFILATDGETFEAEELDTGETVACAYTDFPNHFGAFLPLAGITTVKQIRESSFDIRATSKLNRLYVELLKDNLDWGTADRRHDMNHFMARLIFCFFAEDTDIFQDGHSFTNTVDTMTERDSSNTHEVIGELFRAMNTPTAERKKAGIARYADRFPYVNGGLFSGSPEVPRFSKIARSYLIHIGTLDWTKINPDIFGSMIQAVADDEERGALGMHYTSVPNILKVLNPLFLDDLRARLDEAGDNARMLLNLRKRMARIRVFDPACGSGNFLVIAYKEMRAIEAEINRLRGETDRPSEIPLTNFRGIELRDFPAEIARLALIIAEFQCDVLYRGQKLALAEFLPLNAENWITCGNALRLDWLSICPPTGTGVKYSADDLFHSPLDQPHIDFENEGGETYICGNPPYLGSTWQDEAQKGELESIFGHRTKSWKSLDYVAGWFMKAADYGTKTNAGAAFVSTNSICQGQQVPILWPLIFRTGHEISFAHTSFKWANLASNKAGVTVAIIGLSNHASKARRLYRPSDDGTSIVKEVENINAYLVPGSDIIISPLSKPQDGRGLMEWGNKPTDGGNFFFTSDERRELLNKYPSAEKYIKRFLGAQEFIRGESRYCLWINDKDRISAEEIPEIGKRIEAVSKMRAESKALETRPAANFPHRFRQIQSVAQKSSLVVARVSSENRYYLPIGLEGHDTIIGDRNFALYDAQLWNMALIASRLHIVWIGTVCVRMRTDYSYSNTLGWNTFPVPKLTDKMKADLTRCAEDILLAREAHFPATIAELYDPEEMPADLREAHDRNDEVLERIYIGRRFRNDTERLEKLFDLYTKMTARPGSKNKKKAGAA</sequence>
<dbReference type="PANTHER" id="PTHR33841">
    <property type="entry name" value="DNA METHYLTRANSFERASE YEEA-RELATED"/>
    <property type="match status" value="1"/>
</dbReference>
<dbReference type="AlphaFoldDB" id="A0A7W4NSJ0"/>
<dbReference type="GO" id="GO:0009007">
    <property type="term" value="F:site-specific DNA-methyltransferase (adenine-specific) activity"/>
    <property type="evidence" value="ECO:0007669"/>
    <property type="project" value="UniProtKB-EC"/>
</dbReference>
<dbReference type="Pfam" id="PF20466">
    <property type="entry name" value="MmeI_TRD"/>
    <property type="match status" value="1"/>
</dbReference>
<keyword evidence="13" id="KW-1185">Reference proteome</keyword>
<dbReference type="InterPro" id="IPR046820">
    <property type="entry name" value="MmeI_TRD"/>
</dbReference>
<comment type="catalytic activity">
    <reaction evidence="4">
        <text>a 2'-deoxyadenosine in DNA + S-adenosyl-L-methionine = an N(6)-methyl-2'-deoxyadenosine in DNA + S-adenosyl-L-homocysteine + H(+)</text>
        <dbReference type="Rhea" id="RHEA:15197"/>
        <dbReference type="Rhea" id="RHEA-COMP:12418"/>
        <dbReference type="Rhea" id="RHEA-COMP:12419"/>
        <dbReference type="ChEBI" id="CHEBI:15378"/>
        <dbReference type="ChEBI" id="CHEBI:57856"/>
        <dbReference type="ChEBI" id="CHEBI:59789"/>
        <dbReference type="ChEBI" id="CHEBI:90615"/>
        <dbReference type="ChEBI" id="CHEBI:90616"/>
        <dbReference type="EC" id="2.1.1.72"/>
    </reaction>
</comment>
<evidence type="ECO:0000259" key="8">
    <source>
        <dbReference type="Pfam" id="PF20466"/>
    </source>
</evidence>
<dbReference type="Pfam" id="PF20464">
    <property type="entry name" value="MmeI_N"/>
    <property type="match status" value="1"/>
</dbReference>
<evidence type="ECO:0000313" key="13">
    <source>
        <dbReference type="Proteomes" id="UP000540490"/>
    </source>
</evidence>
<evidence type="ECO:0000259" key="9">
    <source>
        <dbReference type="Pfam" id="PF20467"/>
    </source>
</evidence>
<evidence type="ECO:0000256" key="3">
    <source>
        <dbReference type="ARBA" id="ARBA00022679"/>
    </source>
</evidence>
<dbReference type="InterPro" id="IPR029063">
    <property type="entry name" value="SAM-dependent_MTases_sf"/>
</dbReference>
<dbReference type="Pfam" id="PF20465">
    <property type="entry name" value="MmeI_hel"/>
    <property type="match status" value="1"/>
</dbReference>
<evidence type="ECO:0000259" key="10">
    <source>
        <dbReference type="Pfam" id="PF20473"/>
    </source>
</evidence>
<comment type="caution">
    <text evidence="11">The sequence shown here is derived from an EMBL/GenBank/DDBJ whole genome shotgun (WGS) entry which is preliminary data.</text>
</comment>
<dbReference type="GO" id="GO:0032259">
    <property type="term" value="P:methylation"/>
    <property type="evidence" value="ECO:0007669"/>
    <property type="project" value="UniProtKB-KW"/>
</dbReference>
<evidence type="ECO:0000313" key="14">
    <source>
        <dbReference type="Proteomes" id="UP000561077"/>
    </source>
</evidence>
<dbReference type="SUPFAM" id="SSF53335">
    <property type="entry name" value="S-adenosyl-L-methionine-dependent methyltransferases"/>
    <property type="match status" value="1"/>
</dbReference>
<dbReference type="Gene3D" id="3.40.50.150">
    <property type="entry name" value="Vaccinia Virus protein VP39"/>
    <property type="match status" value="1"/>
</dbReference>
<protein>
    <recommendedName>
        <fullName evidence="1">site-specific DNA-methyltransferase (adenine-specific)</fullName>
        <ecNumber evidence="1">2.1.1.72</ecNumber>
    </recommendedName>
</protein>
<organism evidence="11 14">
    <name type="scientific">Gluconacetobacter dulcium</name>
    <dbReference type="NCBI Taxonomy" id="2729096"/>
    <lineage>
        <taxon>Bacteria</taxon>
        <taxon>Pseudomonadati</taxon>
        <taxon>Pseudomonadota</taxon>
        <taxon>Alphaproteobacteria</taxon>
        <taxon>Acetobacterales</taxon>
        <taxon>Acetobacteraceae</taxon>
        <taxon>Gluconacetobacter</taxon>
    </lineage>
</organism>
<dbReference type="EMBL" id="JABEQN010000009">
    <property type="protein sequence ID" value="MBB2193805.1"/>
    <property type="molecule type" value="Genomic_DNA"/>
</dbReference>
<dbReference type="Proteomes" id="UP000561077">
    <property type="component" value="Unassembled WGS sequence"/>
</dbReference>
<keyword evidence="2 11" id="KW-0489">Methyltransferase</keyword>
<dbReference type="InterPro" id="IPR050953">
    <property type="entry name" value="N4_N6_ade-DNA_methylase"/>
</dbReference>
<evidence type="ECO:0000256" key="2">
    <source>
        <dbReference type="ARBA" id="ARBA00022603"/>
    </source>
</evidence>
<feature type="domain" description="MmeI-like DNA-methyltransferase" evidence="10">
    <location>
        <begin position="328"/>
        <end position="609"/>
    </location>
</feature>
<name>A0A7W4NSJ0_9PROT</name>
<feature type="domain" description="MmeI-like helicase spacer" evidence="7">
    <location>
        <begin position="173"/>
        <end position="253"/>
    </location>
</feature>
<reference evidence="13 14" key="1">
    <citation type="submission" date="2020-04" db="EMBL/GenBank/DDBJ databases">
        <title>Description of novel Gluconacetobacter.</title>
        <authorList>
            <person name="Sombolestani A."/>
        </authorList>
    </citation>
    <scope>NUCLEOTIDE SEQUENCE [LARGE SCALE GENOMIC DNA]</scope>
    <source>
        <strain evidence="12 13">LMG 1728</strain>
        <strain evidence="11 14">LMG 1731</strain>
    </source>
</reference>
<evidence type="ECO:0000313" key="11">
    <source>
        <dbReference type="EMBL" id="MBB2164669.1"/>
    </source>
</evidence>